<dbReference type="InterPro" id="IPR016181">
    <property type="entry name" value="Acyl_CoA_acyltransferase"/>
</dbReference>
<dbReference type="RefSeq" id="WP_301216335.1">
    <property type="nucleotide sequence ID" value="NZ_JAROCB010000001.1"/>
</dbReference>
<dbReference type="SUPFAM" id="SSF55729">
    <property type="entry name" value="Acyl-CoA N-acyltransferases (Nat)"/>
    <property type="match status" value="1"/>
</dbReference>
<dbReference type="Gene3D" id="3.40.630.30">
    <property type="match status" value="1"/>
</dbReference>
<evidence type="ECO:0000256" key="1">
    <source>
        <dbReference type="ARBA" id="ARBA00022679"/>
    </source>
</evidence>
<dbReference type="Proteomes" id="UP001174210">
    <property type="component" value="Unassembled WGS sequence"/>
</dbReference>
<dbReference type="EMBL" id="JAROCB010000001">
    <property type="protein sequence ID" value="MDN4596355.1"/>
    <property type="molecule type" value="Genomic_DNA"/>
</dbReference>
<accession>A0ABT8IU71</accession>
<comment type="caution">
    <text evidence="4">The sequence shown here is derived from an EMBL/GenBank/DDBJ whole genome shotgun (WGS) entry which is preliminary data.</text>
</comment>
<dbReference type="PROSITE" id="PS51186">
    <property type="entry name" value="GNAT"/>
    <property type="match status" value="1"/>
</dbReference>
<proteinExistence type="predicted"/>
<evidence type="ECO:0000313" key="5">
    <source>
        <dbReference type="Proteomes" id="UP001174210"/>
    </source>
</evidence>
<keyword evidence="1" id="KW-0808">Transferase</keyword>
<gene>
    <name evidence="4" type="ORF">P5G59_04310</name>
</gene>
<dbReference type="PANTHER" id="PTHR43877">
    <property type="entry name" value="AMINOALKYLPHOSPHONATE N-ACETYLTRANSFERASE-RELATED-RELATED"/>
    <property type="match status" value="1"/>
</dbReference>
<reference evidence="4" key="1">
    <citation type="submission" date="2023-03" db="EMBL/GenBank/DDBJ databases">
        <title>MT1 and MT2 Draft Genomes of Novel Species.</title>
        <authorList>
            <person name="Venkateswaran K."/>
        </authorList>
    </citation>
    <scope>NUCLEOTIDE SEQUENCE</scope>
    <source>
        <strain evidence="4">F6_8S_P_1A</strain>
    </source>
</reference>
<organism evidence="4 5">
    <name type="scientific">Leifsonia virtsii</name>
    <dbReference type="NCBI Taxonomy" id="3035915"/>
    <lineage>
        <taxon>Bacteria</taxon>
        <taxon>Bacillati</taxon>
        <taxon>Actinomycetota</taxon>
        <taxon>Actinomycetes</taxon>
        <taxon>Micrococcales</taxon>
        <taxon>Microbacteriaceae</taxon>
        <taxon>Leifsonia</taxon>
    </lineage>
</organism>
<dbReference type="InterPro" id="IPR050832">
    <property type="entry name" value="Bact_Acetyltransf"/>
</dbReference>
<name>A0ABT8IU71_9MICO</name>
<evidence type="ECO:0000313" key="4">
    <source>
        <dbReference type="EMBL" id="MDN4596355.1"/>
    </source>
</evidence>
<sequence length="157" mass="17610">MSIEVRPVRDGDFFAWLDVYAEYARFYETELTDQKALVLWSWLTDPEHEEDGYVAVDGDRIVGLAHVREFARPLEGDRGLFLDDLFVVEEERGKGVGSALIQKARALAEERGLGVVQWITAQDNATAQKLYDAVASRTSWVTYEIDLASAPVEAGRA</sequence>
<keyword evidence="2" id="KW-0012">Acyltransferase</keyword>
<feature type="domain" description="N-acetyltransferase" evidence="3">
    <location>
        <begin position="3"/>
        <end position="157"/>
    </location>
</feature>
<protein>
    <submittedName>
        <fullName evidence="4">GNAT family N-acetyltransferase</fullName>
    </submittedName>
</protein>
<dbReference type="Pfam" id="PF00583">
    <property type="entry name" value="Acetyltransf_1"/>
    <property type="match status" value="1"/>
</dbReference>
<evidence type="ECO:0000256" key="2">
    <source>
        <dbReference type="ARBA" id="ARBA00023315"/>
    </source>
</evidence>
<keyword evidence="5" id="KW-1185">Reference proteome</keyword>
<dbReference type="InterPro" id="IPR000182">
    <property type="entry name" value="GNAT_dom"/>
</dbReference>
<dbReference type="CDD" id="cd04301">
    <property type="entry name" value="NAT_SF"/>
    <property type="match status" value="1"/>
</dbReference>
<evidence type="ECO:0000259" key="3">
    <source>
        <dbReference type="PROSITE" id="PS51186"/>
    </source>
</evidence>